<accession>A0A6V7PXA1</accession>
<proteinExistence type="predicted"/>
<name>A0A6V7PXA1_ANACO</name>
<organism evidence="2">
    <name type="scientific">Ananas comosus var. bracteatus</name>
    <name type="common">red pineapple</name>
    <dbReference type="NCBI Taxonomy" id="296719"/>
    <lineage>
        <taxon>Eukaryota</taxon>
        <taxon>Viridiplantae</taxon>
        <taxon>Streptophyta</taxon>
        <taxon>Embryophyta</taxon>
        <taxon>Tracheophyta</taxon>
        <taxon>Spermatophyta</taxon>
        <taxon>Magnoliopsida</taxon>
        <taxon>Liliopsida</taxon>
        <taxon>Poales</taxon>
        <taxon>Bromeliaceae</taxon>
        <taxon>Bromelioideae</taxon>
        <taxon>Ananas</taxon>
    </lineage>
</organism>
<feature type="transmembrane region" description="Helical" evidence="1">
    <location>
        <begin position="13"/>
        <end position="34"/>
    </location>
</feature>
<dbReference type="AlphaFoldDB" id="A0A6V7PXA1"/>
<dbReference type="EMBL" id="LR862153">
    <property type="protein sequence ID" value="CAD1835492.1"/>
    <property type="molecule type" value="Genomic_DNA"/>
</dbReference>
<keyword evidence="1" id="KW-0812">Transmembrane</keyword>
<gene>
    <name evidence="2" type="ORF">CB5_LOCUS18703</name>
</gene>
<protein>
    <submittedName>
        <fullName evidence="2">Uncharacterized protein</fullName>
    </submittedName>
</protein>
<reference evidence="2" key="1">
    <citation type="submission" date="2020-07" db="EMBL/GenBank/DDBJ databases">
        <authorList>
            <person name="Lin J."/>
        </authorList>
    </citation>
    <scope>NUCLEOTIDE SEQUENCE</scope>
</reference>
<sequence length="149" mass="16404">MNQAHSYSWKSQFLLKCQVAIAVAAVLAATIVLAEKRRRFGGIGEGIEVGIAVECVLRERYRNPVAQPRDELSGLSSARQSTGTASPEYRHWGLVSVLHRAGTGILQSIRLTKARVAHSAVGYRYSSSRTGWIGSVLTLFWSLEEFLTI</sequence>
<keyword evidence="1" id="KW-1133">Transmembrane helix</keyword>
<keyword evidence="1" id="KW-0472">Membrane</keyword>
<evidence type="ECO:0000256" key="1">
    <source>
        <dbReference type="SAM" id="Phobius"/>
    </source>
</evidence>
<evidence type="ECO:0000313" key="2">
    <source>
        <dbReference type="EMBL" id="CAD1835492.1"/>
    </source>
</evidence>